<protein>
    <submittedName>
        <fullName evidence="1">Uncharacterized protein</fullName>
    </submittedName>
</protein>
<dbReference type="AlphaFoldDB" id="A0AAN6UN04"/>
<name>A0AAN6UN04_9PEZI</name>
<sequence>MAGNRGVVDSLASIVFVPSFKRLVSILTEGDNTLPASPATNEQQENSATAAAAAAAALAALPDLEPDPIYKTNIAGLATTEQQEGSPAAAAAACKTIAKQQAPSATSKRKKKKKEDADELGLQIGLSAACFEYAKQGHTTKCKMPPESLYDKVRDYIRSMRKETAAAPAANPFFASPRAATYSTSLFLARATP</sequence>
<evidence type="ECO:0000313" key="1">
    <source>
        <dbReference type="EMBL" id="KAK4136032.1"/>
    </source>
</evidence>
<reference evidence="1" key="2">
    <citation type="submission" date="2023-05" db="EMBL/GenBank/DDBJ databases">
        <authorList>
            <consortium name="Lawrence Berkeley National Laboratory"/>
            <person name="Steindorff A."/>
            <person name="Hensen N."/>
            <person name="Bonometti L."/>
            <person name="Westerberg I."/>
            <person name="Brannstrom I.O."/>
            <person name="Guillou S."/>
            <person name="Cros-Aarteil S."/>
            <person name="Calhoun S."/>
            <person name="Haridas S."/>
            <person name="Kuo A."/>
            <person name="Mondo S."/>
            <person name="Pangilinan J."/>
            <person name="Riley R."/>
            <person name="Labutti K."/>
            <person name="Andreopoulos B."/>
            <person name="Lipzen A."/>
            <person name="Chen C."/>
            <person name="Yanf M."/>
            <person name="Daum C."/>
            <person name="Ng V."/>
            <person name="Clum A."/>
            <person name="Ohm R."/>
            <person name="Martin F."/>
            <person name="Silar P."/>
            <person name="Natvig D."/>
            <person name="Lalanne C."/>
            <person name="Gautier V."/>
            <person name="Ament-Velasquez S.L."/>
            <person name="Kruys A."/>
            <person name="Hutchinson M.I."/>
            <person name="Powell A.J."/>
            <person name="Barry K."/>
            <person name="Miller A.N."/>
            <person name="Grigoriev I.V."/>
            <person name="Debuchy R."/>
            <person name="Gladieux P."/>
            <person name="Thoren M.H."/>
            <person name="Johannesson H."/>
        </authorList>
    </citation>
    <scope>NUCLEOTIDE SEQUENCE</scope>
    <source>
        <strain evidence="1">CBS 123565</strain>
    </source>
</reference>
<organism evidence="1 2">
    <name type="scientific">Trichocladium antarcticum</name>
    <dbReference type="NCBI Taxonomy" id="1450529"/>
    <lineage>
        <taxon>Eukaryota</taxon>
        <taxon>Fungi</taxon>
        <taxon>Dikarya</taxon>
        <taxon>Ascomycota</taxon>
        <taxon>Pezizomycotina</taxon>
        <taxon>Sordariomycetes</taxon>
        <taxon>Sordariomycetidae</taxon>
        <taxon>Sordariales</taxon>
        <taxon>Chaetomiaceae</taxon>
        <taxon>Trichocladium</taxon>
    </lineage>
</organism>
<accession>A0AAN6UN04</accession>
<dbReference type="EMBL" id="MU853404">
    <property type="protein sequence ID" value="KAK4136032.1"/>
    <property type="molecule type" value="Genomic_DNA"/>
</dbReference>
<gene>
    <name evidence="1" type="ORF">BT67DRAFT_454793</name>
</gene>
<reference evidence="1" key="1">
    <citation type="journal article" date="2023" name="Mol. Phylogenet. Evol.">
        <title>Genome-scale phylogeny and comparative genomics of the fungal order Sordariales.</title>
        <authorList>
            <person name="Hensen N."/>
            <person name="Bonometti L."/>
            <person name="Westerberg I."/>
            <person name="Brannstrom I.O."/>
            <person name="Guillou S."/>
            <person name="Cros-Aarteil S."/>
            <person name="Calhoun S."/>
            <person name="Haridas S."/>
            <person name="Kuo A."/>
            <person name="Mondo S."/>
            <person name="Pangilinan J."/>
            <person name="Riley R."/>
            <person name="LaButti K."/>
            <person name="Andreopoulos B."/>
            <person name="Lipzen A."/>
            <person name="Chen C."/>
            <person name="Yan M."/>
            <person name="Daum C."/>
            <person name="Ng V."/>
            <person name="Clum A."/>
            <person name="Steindorff A."/>
            <person name="Ohm R.A."/>
            <person name="Martin F."/>
            <person name="Silar P."/>
            <person name="Natvig D.O."/>
            <person name="Lalanne C."/>
            <person name="Gautier V."/>
            <person name="Ament-Velasquez S.L."/>
            <person name="Kruys A."/>
            <person name="Hutchinson M.I."/>
            <person name="Powell A.J."/>
            <person name="Barry K."/>
            <person name="Miller A.N."/>
            <person name="Grigoriev I.V."/>
            <person name="Debuchy R."/>
            <person name="Gladieux P."/>
            <person name="Hiltunen Thoren M."/>
            <person name="Johannesson H."/>
        </authorList>
    </citation>
    <scope>NUCLEOTIDE SEQUENCE</scope>
    <source>
        <strain evidence="1">CBS 123565</strain>
    </source>
</reference>
<keyword evidence="2" id="KW-1185">Reference proteome</keyword>
<dbReference type="Proteomes" id="UP001304895">
    <property type="component" value="Unassembled WGS sequence"/>
</dbReference>
<evidence type="ECO:0000313" key="2">
    <source>
        <dbReference type="Proteomes" id="UP001304895"/>
    </source>
</evidence>
<proteinExistence type="predicted"/>
<comment type="caution">
    <text evidence="1">The sequence shown here is derived from an EMBL/GenBank/DDBJ whole genome shotgun (WGS) entry which is preliminary data.</text>
</comment>